<name>A0A2H1E8F0_9FLAO</name>
<evidence type="ECO:0008006" key="4">
    <source>
        <dbReference type="Google" id="ProtNLM"/>
    </source>
</evidence>
<feature type="transmembrane region" description="Helical" evidence="1">
    <location>
        <begin position="7"/>
        <end position="25"/>
    </location>
</feature>
<dbReference type="Proteomes" id="UP000231564">
    <property type="component" value="Chromosome MARIT"/>
</dbReference>
<evidence type="ECO:0000313" key="2">
    <source>
        <dbReference type="EMBL" id="SFZ81288.1"/>
    </source>
</evidence>
<organism evidence="2 3">
    <name type="scientific">Tenacibaculum maritimum NCIMB 2154</name>
    <dbReference type="NCBI Taxonomy" id="1349785"/>
    <lineage>
        <taxon>Bacteria</taxon>
        <taxon>Pseudomonadati</taxon>
        <taxon>Bacteroidota</taxon>
        <taxon>Flavobacteriia</taxon>
        <taxon>Flavobacteriales</taxon>
        <taxon>Flavobacteriaceae</taxon>
        <taxon>Tenacibaculum</taxon>
    </lineage>
</organism>
<dbReference type="KEGG" id="tmar:MARIT_1034"/>
<keyword evidence="3" id="KW-1185">Reference proteome</keyword>
<reference evidence="2 3" key="1">
    <citation type="submission" date="2016-11" db="EMBL/GenBank/DDBJ databases">
        <authorList>
            <person name="Jaros S."/>
            <person name="Januszkiewicz K."/>
            <person name="Wedrychowicz H."/>
        </authorList>
    </citation>
    <scope>NUCLEOTIDE SEQUENCE [LARGE SCALE GENOMIC DNA]</scope>
    <source>
        <strain evidence="2">NCIMB 2154T</strain>
    </source>
</reference>
<gene>
    <name evidence="2" type="ORF">MARIT_1034</name>
</gene>
<evidence type="ECO:0000256" key="1">
    <source>
        <dbReference type="SAM" id="Phobius"/>
    </source>
</evidence>
<sequence>MSKTITLIIIIISFFVGVSEIHHGFKQTKFLYALYFDRSTIQEDVLIEKKRYNVDGEATDLYYIEGYLKENKVKKTISGYMPSLDKDENGNFLVWYCNFKNISYTLTREKEEDQIPFFYFNPWFHFVLLVLFIPLLLYYLCKLPYKPNCLKV</sequence>
<dbReference type="STRING" id="1349785.GCA_000509405_00327"/>
<feature type="transmembrane region" description="Helical" evidence="1">
    <location>
        <begin position="123"/>
        <end position="141"/>
    </location>
</feature>
<dbReference type="EMBL" id="LT634361">
    <property type="protein sequence ID" value="SFZ81288.1"/>
    <property type="molecule type" value="Genomic_DNA"/>
</dbReference>
<proteinExistence type="predicted"/>
<accession>A0A2H1E8F0</accession>
<keyword evidence="1" id="KW-0472">Membrane</keyword>
<protein>
    <recommendedName>
        <fullName evidence="4">Transmembrane protein</fullName>
    </recommendedName>
</protein>
<dbReference type="AlphaFoldDB" id="A0A2H1E8F0"/>
<keyword evidence="1" id="KW-1133">Transmembrane helix</keyword>
<evidence type="ECO:0000313" key="3">
    <source>
        <dbReference type="Proteomes" id="UP000231564"/>
    </source>
</evidence>
<dbReference type="GeneID" id="47722601"/>
<keyword evidence="1" id="KW-0812">Transmembrane</keyword>
<dbReference type="RefSeq" id="WP_100210941.1">
    <property type="nucleotide sequence ID" value="NZ_CP138495.1"/>
</dbReference>